<dbReference type="SUPFAM" id="SSF53448">
    <property type="entry name" value="Nucleotide-diphospho-sugar transferases"/>
    <property type="match status" value="1"/>
</dbReference>
<feature type="site" description="Transition state stabilizer" evidence="7">
    <location>
        <position position="24"/>
    </location>
</feature>
<evidence type="ECO:0000259" key="8">
    <source>
        <dbReference type="PROSITE" id="PS51819"/>
    </source>
</evidence>
<evidence type="ECO:0000256" key="2">
    <source>
        <dbReference type="ARBA" id="ARBA00004787"/>
    </source>
</evidence>
<keyword evidence="5 7" id="KW-0548">Nucleotidyltransferase</keyword>
<evidence type="ECO:0000313" key="9">
    <source>
        <dbReference type="EMBL" id="MBQ0934727.1"/>
    </source>
</evidence>
<evidence type="ECO:0000256" key="3">
    <source>
        <dbReference type="ARBA" id="ARBA00009789"/>
    </source>
</evidence>
<reference evidence="9 10" key="1">
    <citation type="submission" date="2021-04" db="EMBL/GenBank/DDBJ databases">
        <title>The genome sequence of type strain Ideonella paludis KCTC 32238.</title>
        <authorList>
            <person name="Liu Y."/>
        </authorList>
    </citation>
    <scope>NUCLEOTIDE SEQUENCE [LARGE SCALE GENOMIC DNA]</scope>
    <source>
        <strain evidence="9 10">KCTC 32238</strain>
    </source>
</reference>
<dbReference type="PROSITE" id="PS01295">
    <property type="entry name" value="ISPD"/>
    <property type="match status" value="1"/>
</dbReference>
<dbReference type="EC" id="2.7.7.60" evidence="7"/>
<evidence type="ECO:0000256" key="4">
    <source>
        <dbReference type="ARBA" id="ARBA00022679"/>
    </source>
</evidence>
<evidence type="ECO:0000256" key="7">
    <source>
        <dbReference type="HAMAP-Rule" id="MF_00108"/>
    </source>
</evidence>
<keyword evidence="4 7" id="KW-0808">Transferase</keyword>
<feature type="site" description="Transition state stabilizer" evidence="7">
    <location>
        <position position="31"/>
    </location>
</feature>
<comment type="pathway">
    <text evidence="2 7">Isoprenoid biosynthesis; isopentenyl diphosphate biosynthesis via DXP pathway; isopentenyl diphosphate from 1-deoxy-D-xylulose 5-phosphate: step 2/6.</text>
</comment>
<dbReference type="InterPro" id="IPR037523">
    <property type="entry name" value="VOC_core"/>
</dbReference>
<feature type="site" description="Positions MEP for the nucleophilic attack" evidence="7">
    <location>
        <position position="172"/>
    </location>
</feature>
<evidence type="ECO:0000256" key="1">
    <source>
        <dbReference type="ARBA" id="ARBA00001282"/>
    </source>
</evidence>
<keyword evidence="10" id="KW-1185">Reference proteome</keyword>
<dbReference type="Gene3D" id="3.10.180.10">
    <property type="entry name" value="2,3-Dihydroxybiphenyl 1,2-Dioxygenase, domain 1"/>
    <property type="match status" value="1"/>
</dbReference>
<evidence type="ECO:0000256" key="6">
    <source>
        <dbReference type="ARBA" id="ARBA00023229"/>
    </source>
</evidence>
<keyword evidence="6 7" id="KW-0414">Isoprene biosynthesis</keyword>
<accession>A0ABS5DUC2</accession>
<dbReference type="Proteomes" id="UP000672097">
    <property type="component" value="Unassembled WGS sequence"/>
</dbReference>
<dbReference type="InterPro" id="IPR034683">
    <property type="entry name" value="IspD/TarI"/>
</dbReference>
<dbReference type="HAMAP" id="MF_00108">
    <property type="entry name" value="IspD"/>
    <property type="match status" value="1"/>
</dbReference>
<comment type="caution">
    <text evidence="9">The sequence shown here is derived from an EMBL/GenBank/DDBJ whole genome shotgun (WGS) entry which is preliminary data.</text>
</comment>
<organism evidence="9 10">
    <name type="scientific">Ideonella paludis</name>
    <dbReference type="NCBI Taxonomy" id="1233411"/>
    <lineage>
        <taxon>Bacteria</taxon>
        <taxon>Pseudomonadati</taxon>
        <taxon>Pseudomonadota</taxon>
        <taxon>Betaproteobacteria</taxon>
        <taxon>Burkholderiales</taxon>
        <taxon>Sphaerotilaceae</taxon>
        <taxon>Ideonella</taxon>
    </lineage>
</organism>
<dbReference type="RefSeq" id="WP_210806965.1">
    <property type="nucleotide sequence ID" value="NZ_JAGQDG010000002.1"/>
</dbReference>
<name>A0ABS5DUC2_9BURK</name>
<dbReference type="InterPro" id="IPR018294">
    <property type="entry name" value="ISPD_synthase_CS"/>
</dbReference>
<sequence length="364" mass="39879">MTTYSVGASPRCFALVPCAGTGSRAGSLGPKQYQPVGDQPLVAHTLQALAKVPRIAATLVVLAPDDIQFEEDLPGGETERLWLAKAGGATRAETVANGLNELRARGAQPQDWVLVHDAARCLIRPEWVERLIDACWDDEVGGLLALPLADTLKAQEPGSLPGTERITSTLDRTGKWAAQTPQMFRLGLLAPALAFAGETVTDEASAVERLGHAPKLVRGDYENFKVTWPGDFALAERLLASQQRGPEVRAFVPAKDFAQSQRFYADLGFTREFAHGDIAGFRWGQTAFLLQNFFEPQHAHNFVMHLMVDDLHAFHAQLLRKGIAAQYGVKISEPEQRPWGLLDMTLHDPSGVLWRVAQRMETSA</sequence>
<evidence type="ECO:0000313" key="10">
    <source>
        <dbReference type="Proteomes" id="UP000672097"/>
    </source>
</evidence>
<dbReference type="PANTHER" id="PTHR32125:SF4">
    <property type="entry name" value="2-C-METHYL-D-ERYTHRITOL 4-PHOSPHATE CYTIDYLYLTRANSFERASE, CHLOROPLASTIC"/>
    <property type="match status" value="1"/>
</dbReference>
<dbReference type="SUPFAM" id="SSF54593">
    <property type="entry name" value="Glyoxalase/Bleomycin resistance protein/Dihydroxybiphenyl dioxygenase"/>
    <property type="match status" value="1"/>
</dbReference>
<dbReference type="Pfam" id="PF00903">
    <property type="entry name" value="Glyoxalase"/>
    <property type="match status" value="1"/>
</dbReference>
<dbReference type="PANTHER" id="PTHR32125">
    <property type="entry name" value="2-C-METHYL-D-ERYTHRITOL 4-PHOSPHATE CYTIDYLYLTRANSFERASE, CHLOROPLASTIC"/>
    <property type="match status" value="1"/>
</dbReference>
<evidence type="ECO:0000256" key="5">
    <source>
        <dbReference type="ARBA" id="ARBA00022695"/>
    </source>
</evidence>
<dbReference type="NCBIfam" id="TIGR00453">
    <property type="entry name" value="ispD"/>
    <property type="match status" value="1"/>
</dbReference>
<dbReference type="InterPro" id="IPR050088">
    <property type="entry name" value="IspD/TarI_cytidylyltransf_bact"/>
</dbReference>
<feature type="site" description="Positions MEP for the nucleophilic attack" evidence="7">
    <location>
        <position position="225"/>
    </location>
</feature>
<gene>
    <name evidence="7" type="primary">ispD</name>
    <name evidence="9" type="ORF">KAK11_05240</name>
</gene>
<dbReference type="InterPro" id="IPR001228">
    <property type="entry name" value="IspD"/>
</dbReference>
<protein>
    <recommendedName>
        <fullName evidence="7">2-C-methyl-D-erythritol 4-phosphate cytidylyltransferase</fullName>
        <ecNumber evidence="7">2.7.7.60</ecNumber>
    </recommendedName>
    <alternativeName>
        <fullName evidence="7">4-diphosphocytidyl-2C-methyl-D-erythritol synthase</fullName>
    </alternativeName>
    <alternativeName>
        <fullName evidence="7">MEP cytidylyltransferase</fullName>
        <shortName evidence="7">MCT</shortName>
    </alternativeName>
</protein>
<dbReference type="Gene3D" id="3.90.550.10">
    <property type="entry name" value="Spore Coat Polysaccharide Biosynthesis Protein SpsA, Chain A"/>
    <property type="match status" value="1"/>
</dbReference>
<dbReference type="InterPro" id="IPR004360">
    <property type="entry name" value="Glyas_Fos-R_dOase_dom"/>
</dbReference>
<comment type="catalytic activity">
    <reaction evidence="1 7">
        <text>2-C-methyl-D-erythritol 4-phosphate + CTP + H(+) = 4-CDP-2-C-methyl-D-erythritol + diphosphate</text>
        <dbReference type="Rhea" id="RHEA:13429"/>
        <dbReference type="ChEBI" id="CHEBI:15378"/>
        <dbReference type="ChEBI" id="CHEBI:33019"/>
        <dbReference type="ChEBI" id="CHEBI:37563"/>
        <dbReference type="ChEBI" id="CHEBI:57823"/>
        <dbReference type="ChEBI" id="CHEBI:58262"/>
        <dbReference type="EC" id="2.7.7.60"/>
    </reaction>
</comment>
<dbReference type="InterPro" id="IPR029044">
    <property type="entry name" value="Nucleotide-diphossugar_trans"/>
</dbReference>
<dbReference type="InterPro" id="IPR029068">
    <property type="entry name" value="Glyas_Bleomycin-R_OHBP_Dase"/>
</dbReference>
<feature type="domain" description="VOC" evidence="8">
    <location>
        <begin position="245"/>
        <end position="359"/>
    </location>
</feature>
<dbReference type="PROSITE" id="PS51819">
    <property type="entry name" value="VOC"/>
    <property type="match status" value="1"/>
</dbReference>
<comment type="function">
    <text evidence="7">Catalyzes the formation of 4-diphosphocytidyl-2-C-methyl-D-erythritol from CTP and 2-C-methyl-D-erythritol 4-phosphate (MEP).</text>
</comment>
<dbReference type="Pfam" id="PF01128">
    <property type="entry name" value="IspD"/>
    <property type="match status" value="1"/>
</dbReference>
<dbReference type="CDD" id="cd02516">
    <property type="entry name" value="CDP-ME_synthetase"/>
    <property type="match status" value="1"/>
</dbReference>
<comment type="similarity">
    <text evidence="3 7">Belongs to the IspD/TarI cytidylyltransferase family. IspD subfamily.</text>
</comment>
<dbReference type="EMBL" id="JAGQDG010000002">
    <property type="protein sequence ID" value="MBQ0934727.1"/>
    <property type="molecule type" value="Genomic_DNA"/>
</dbReference>
<proteinExistence type="inferred from homology"/>
<dbReference type="GO" id="GO:0050518">
    <property type="term" value="F:2-C-methyl-D-erythritol 4-phosphate cytidylyltransferase activity"/>
    <property type="evidence" value="ECO:0007669"/>
    <property type="project" value="UniProtKB-EC"/>
</dbReference>